<evidence type="ECO:0000256" key="4">
    <source>
        <dbReference type="ARBA" id="ARBA00022917"/>
    </source>
</evidence>
<dbReference type="AlphaFoldDB" id="X1QPA9"/>
<evidence type="ECO:0000313" key="6">
    <source>
        <dbReference type="EMBL" id="GAI56626.1"/>
    </source>
</evidence>
<evidence type="ECO:0000256" key="3">
    <source>
        <dbReference type="ARBA" id="ARBA00022540"/>
    </source>
</evidence>
<dbReference type="Pfam" id="PF25084">
    <property type="entry name" value="LbH_EIF2B"/>
    <property type="match status" value="1"/>
</dbReference>
<accession>X1QPA9</accession>
<keyword evidence="4" id="KW-0648">Protein biosynthesis</keyword>
<dbReference type="EMBL" id="BARV01036719">
    <property type="protein sequence ID" value="GAI56626.1"/>
    <property type="molecule type" value="Genomic_DNA"/>
</dbReference>
<organism evidence="6">
    <name type="scientific">marine sediment metagenome</name>
    <dbReference type="NCBI Taxonomy" id="412755"/>
    <lineage>
        <taxon>unclassified sequences</taxon>
        <taxon>metagenomes</taxon>
        <taxon>ecological metagenomes</taxon>
    </lineage>
</organism>
<dbReference type="InterPro" id="IPR056764">
    <property type="entry name" value="LbH_EIF2B3/5"/>
</dbReference>
<reference evidence="6" key="1">
    <citation type="journal article" date="2014" name="Front. Microbiol.">
        <title>High frequency of phylogenetically diverse reductive dehalogenase-homologous genes in deep subseafloor sedimentary metagenomes.</title>
        <authorList>
            <person name="Kawai M."/>
            <person name="Futagami T."/>
            <person name="Toyoda A."/>
            <person name="Takaki Y."/>
            <person name="Nishi S."/>
            <person name="Hori S."/>
            <person name="Arai W."/>
            <person name="Tsubouchi T."/>
            <person name="Morono Y."/>
            <person name="Uchiyama I."/>
            <person name="Ito T."/>
            <person name="Fujiyama A."/>
            <person name="Inagaki F."/>
            <person name="Takami H."/>
        </authorList>
    </citation>
    <scope>NUCLEOTIDE SEQUENCE</scope>
    <source>
        <strain evidence="6">Expedition CK06-06</strain>
    </source>
</reference>
<evidence type="ECO:0000256" key="1">
    <source>
        <dbReference type="ARBA" id="ARBA00004514"/>
    </source>
</evidence>
<feature type="domain" description="EIF2B subunit epsilon/gamma LbH" evidence="5">
    <location>
        <begin position="63"/>
        <end position="158"/>
    </location>
</feature>
<dbReference type="SUPFAM" id="SSF51161">
    <property type="entry name" value="Trimeric LpxA-like enzymes"/>
    <property type="match status" value="1"/>
</dbReference>
<comment type="subcellular location">
    <subcellularLocation>
        <location evidence="1">Cytoplasm</location>
        <location evidence="1">Cytosol</location>
    </subcellularLocation>
</comment>
<comment type="caution">
    <text evidence="6">The sequence shown here is derived from an EMBL/GenBank/DDBJ whole genome shotgun (WGS) entry which is preliminary data.</text>
</comment>
<evidence type="ECO:0000259" key="5">
    <source>
        <dbReference type="Pfam" id="PF25084"/>
    </source>
</evidence>
<dbReference type="PANTHER" id="PTHR22572">
    <property type="entry name" value="SUGAR-1-PHOSPHATE GUANYL TRANSFERASE"/>
    <property type="match status" value="1"/>
</dbReference>
<feature type="non-terminal residue" evidence="6">
    <location>
        <position position="1"/>
    </location>
</feature>
<sequence length="181" mass="19590">IPASTRCMFENHLFPLLLEMGEPVSGYPSNAYWIDIGTPEKYLKVHHDLLLRWDSADVRTEGESQIHPTAQIEGPVLIGEGCVIAANVQIKGLTALGPRCQIAKGVIIEGAVLWEGSQVAEETVLRNCVVGSCGCIESGCHILEDCVLGDNVTVGKESRLAKGARVWPDSYIKPNTTGEHL</sequence>
<protein>
    <recommendedName>
        <fullName evidence="5">EIF2B subunit epsilon/gamma LbH domain-containing protein</fullName>
    </recommendedName>
</protein>
<gene>
    <name evidence="6" type="ORF">S06H3_56984</name>
</gene>
<name>X1QPA9_9ZZZZ</name>
<dbReference type="InterPro" id="IPR050486">
    <property type="entry name" value="Mannose-1P_guanyltransferase"/>
</dbReference>
<dbReference type="InterPro" id="IPR011004">
    <property type="entry name" value="Trimer_LpxA-like_sf"/>
</dbReference>
<proteinExistence type="predicted"/>
<dbReference type="Gene3D" id="3.90.550.10">
    <property type="entry name" value="Spore Coat Polysaccharide Biosynthesis Protein SpsA, Chain A"/>
    <property type="match status" value="1"/>
</dbReference>
<dbReference type="InterPro" id="IPR029044">
    <property type="entry name" value="Nucleotide-diphossugar_trans"/>
</dbReference>
<dbReference type="Gene3D" id="2.160.10.10">
    <property type="entry name" value="Hexapeptide repeat proteins"/>
    <property type="match status" value="1"/>
</dbReference>
<evidence type="ECO:0000256" key="2">
    <source>
        <dbReference type="ARBA" id="ARBA00022490"/>
    </source>
</evidence>
<keyword evidence="3" id="KW-0396">Initiation factor</keyword>
<keyword evidence="2" id="KW-0963">Cytoplasm</keyword>